<dbReference type="Proteomes" id="UP000215027">
    <property type="component" value="Chromosome I"/>
</dbReference>
<feature type="compositionally biased region" description="Pro residues" evidence="1">
    <location>
        <begin position="706"/>
        <end position="731"/>
    </location>
</feature>
<feature type="region of interest" description="Disordered" evidence="1">
    <location>
        <begin position="654"/>
        <end position="764"/>
    </location>
</feature>
<gene>
    <name evidence="2" type="ORF">CFX0092_A0728</name>
</gene>
<feature type="region of interest" description="Disordered" evidence="1">
    <location>
        <begin position="1"/>
        <end position="20"/>
    </location>
</feature>
<keyword evidence="3" id="KW-1185">Reference proteome</keyword>
<organism evidence="2 3">
    <name type="scientific">Candidatus Promineifilum breve</name>
    <dbReference type="NCBI Taxonomy" id="1806508"/>
    <lineage>
        <taxon>Bacteria</taxon>
        <taxon>Bacillati</taxon>
        <taxon>Chloroflexota</taxon>
        <taxon>Ardenticatenia</taxon>
        <taxon>Candidatus Promineifilales</taxon>
        <taxon>Candidatus Promineifilaceae</taxon>
        <taxon>Candidatus Promineifilum</taxon>
    </lineage>
</organism>
<dbReference type="RefSeq" id="WP_095042201.1">
    <property type="nucleotide sequence ID" value="NZ_LN890655.1"/>
</dbReference>
<reference evidence="2" key="1">
    <citation type="submission" date="2016-01" db="EMBL/GenBank/DDBJ databases">
        <authorList>
            <person name="Mcilroy J.S."/>
            <person name="Karst M S."/>
            <person name="Albertsen M."/>
        </authorList>
    </citation>
    <scope>NUCLEOTIDE SEQUENCE</scope>
    <source>
        <strain evidence="2">Cfx-K</strain>
    </source>
</reference>
<feature type="compositionally biased region" description="Basic and acidic residues" evidence="1">
    <location>
        <begin position="1"/>
        <end position="10"/>
    </location>
</feature>
<sequence>MDNHTDDRDAGLPPVGSPEELEEALKWLEDLTARQGATADLPNPIPSTTLDSPFNGLIDSEEGDLPDWLREVPKPLEADAYDAAEPESRLDWLAKMAQRESIEELPTLEWRRLAEPLQSSLVPEDSALYQEMALAEPADVTADETLAVEQAPVIEISETAADDEAPAPDWVDAPEVVVDAQPDTPELEAPAAPTVEMPAIGILADEDFVESIELSADEELPPLDDLDAAMAWIEELAASQQAPIEEIPSVGDRALASKLMMEAGLSPSVLSLDELGSDSALVESMTPTHPFIEEEDFADTVVLVETMAADQGMVLEMPEEISPPVHDFIGEEDRAPLDDQHLDAEPLGDGDEAPLAAPAEALSFDDAMAYLDEIAVEKLNEGGDMASEPLTSEPLIDPAAVVVVDVVDELVAPAADDALSSADAPWADSAVIDLVEADLPDVDDWAAPVVEATMGEAEAPEGETAMVYSIEEPDLEATLSVLDEWALPPGKTLSGITAAMTATQALPARDLSSALAWLESSLMAPPAVPVTAHDLDETDLIARMPEDPDEVLAWLEQIAGDEPDVIIAPSASQLHRIDHVPAAPAPTAAAVEFTETDLFEMPDDPDEAMAWLEGLAGGDRLPAAPAPAMTDTREPITPAPVIVELEEAIAVMPEADVAAEPPAKSTTRRRRRRGAAQKAAPVDELGIPEAQPLPEQPLPEQSLPVQPLPVQPLPVQPLPVQPPPIQPPPVQPAEEGAAPEPPAEPRPAEKKAGASWIDLLKPLD</sequence>
<feature type="compositionally biased region" description="Low complexity" evidence="1">
    <location>
        <begin position="688"/>
        <end position="705"/>
    </location>
</feature>
<feature type="region of interest" description="Disordered" evidence="1">
    <location>
        <begin position="35"/>
        <end position="62"/>
    </location>
</feature>
<evidence type="ECO:0000256" key="1">
    <source>
        <dbReference type="SAM" id="MobiDB-lite"/>
    </source>
</evidence>
<dbReference type="EMBL" id="LN890655">
    <property type="protein sequence ID" value="CUS02606.2"/>
    <property type="molecule type" value="Genomic_DNA"/>
</dbReference>
<proteinExistence type="predicted"/>
<protein>
    <submittedName>
        <fullName evidence="2">Uncharacterized protein</fullName>
    </submittedName>
</protein>
<name>A0A160SZ14_9CHLR</name>
<evidence type="ECO:0000313" key="3">
    <source>
        <dbReference type="Proteomes" id="UP000215027"/>
    </source>
</evidence>
<feature type="compositionally biased region" description="Basic residues" evidence="1">
    <location>
        <begin position="666"/>
        <end position="675"/>
    </location>
</feature>
<dbReference type="AlphaFoldDB" id="A0A160SZ14"/>
<evidence type="ECO:0000313" key="2">
    <source>
        <dbReference type="EMBL" id="CUS02606.2"/>
    </source>
</evidence>
<dbReference type="KEGG" id="pbf:CFX0092_A0728"/>
<accession>A0A160SZ14</accession>